<comment type="caution">
    <text evidence="3">The sequence shown here is derived from an EMBL/GenBank/DDBJ whole genome shotgun (WGS) entry which is preliminary data.</text>
</comment>
<reference evidence="3" key="1">
    <citation type="submission" date="2021-01" db="EMBL/GenBank/DDBJ databases">
        <authorList>
            <person name="Kaushik A."/>
        </authorList>
    </citation>
    <scope>NUCLEOTIDE SEQUENCE</scope>
    <source>
        <strain evidence="3">AG2-2IIIB</strain>
    </source>
</reference>
<evidence type="ECO:0000259" key="2">
    <source>
        <dbReference type="Pfam" id="PF20153"/>
    </source>
</evidence>
<evidence type="ECO:0000256" key="1">
    <source>
        <dbReference type="SAM" id="Phobius"/>
    </source>
</evidence>
<dbReference type="Pfam" id="PF20153">
    <property type="entry name" value="DUF6535"/>
    <property type="match status" value="1"/>
</dbReference>
<dbReference type="Proteomes" id="UP000663843">
    <property type="component" value="Unassembled WGS sequence"/>
</dbReference>
<feature type="transmembrane region" description="Helical" evidence="1">
    <location>
        <begin position="287"/>
        <end position="310"/>
    </location>
</feature>
<keyword evidence="1" id="KW-0812">Transmembrane</keyword>
<feature type="transmembrane region" description="Helical" evidence="1">
    <location>
        <begin position="347"/>
        <end position="371"/>
    </location>
</feature>
<evidence type="ECO:0000313" key="3">
    <source>
        <dbReference type="EMBL" id="CAE6388433.1"/>
    </source>
</evidence>
<dbReference type="AlphaFoldDB" id="A0A8H2WIR9"/>
<proteinExistence type="predicted"/>
<dbReference type="InterPro" id="IPR045338">
    <property type="entry name" value="DUF6535"/>
</dbReference>
<protein>
    <recommendedName>
        <fullName evidence="2">DUF6535 domain-containing protein</fullName>
    </recommendedName>
</protein>
<feature type="transmembrane region" description="Helical" evidence="1">
    <location>
        <begin position="377"/>
        <end position="401"/>
    </location>
</feature>
<sequence>MPEMNPIPLVAIEDKLRQASTKLECSETPGYSDFEQFVKDLRSMMTGGAMVWYKNPWAGICGYIIQHIQFDILEESEKLGPTIRSCLKGQYENETLSISAFQRYILGRIKLQAEEVQSVWLGSAVLIEAELKAMLSEVWKTIRDDDGFDITRATENEMMGTNAQDRHGLFNKPVLEFDQYSTDPGARIWKIYVREADKFDIELVDGWNRSLDVTLIFAALFTAICTAFVIESSKSLKKDPAETVAHHLNLMKGVLHVINNVGDNSQLIPELWALISPDPFSPRPIDLYINILWFFSLILSATVCLIAMLAKEWCYIFVSDSIGDPWSQTKRRQQRWEGMKKWKMEQVIMILPSFIHLSFLSFAIGLCIYLVDIDVRIGILVTSITLGSILIYVASTIFRFFDLPDTIRPYSTYISRLIQSLQETTKQIAAYEPNNVNQTAVEGLARLIKMSEDPKSMDIALQATSHSPYSDHSPT</sequence>
<name>A0A8H2WIR9_9AGAM</name>
<keyword evidence="1" id="KW-0472">Membrane</keyword>
<gene>
    <name evidence="3" type="ORF">RDB_LOCUS29107</name>
</gene>
<feature type="domain" description="DUF6535" evidence="2">
    <location>
        <begin position="189"/>
        <end position="371"/>
    </location>
</feature>
<feature type="transmembrane region" description="Helical" evidence="1">
    <location>
        <begin position="211"/>
        <end position="230"/>
    </location>
</feature>
<evidence type="ECO:0000313" key="4">
    <source>
        <dbReference type="Proteomes" id="UP000663843"/>
    </source>
</evidence>
<organism evidence="3 4">
    <name type="scientific">Rhizoctonia solani</name>
    <dbReference type="NCBI Taxonomy" id="456999"/>
    <lineage>
        <taxon>Eukaryota</taxon>
        <taxon>Fungi</taxon>
        <taxon>Dikarya</taxon>
        <taxon>Basidiomycota</taxon>
        <taxon>Agaricomycotina</taxon>
        <taxon>Agaricomycetes</taxon>
        <taxon>Cantharellales</taxon>
        <taxon>Ceratobasidiaceae</taxon>
        <taxon>Rhizoctonia</taxon>
    </lineage>
</organism>
<keyword evidence="1" id="KW-1133">Transmembrane helix</keyword>
<dbReference type="EMBL" id="CAJMWT010001219">
    <property type="protein sequence ID" value="CAE6388433.1"/>
    <property type="molecule type" value="Genomic_DNA"/>
</dbReference>
<accession>A0A8H2WIR9</accession>